<dbReference type="EMBL" id="JAJJMA010334289">
    <property type="protein sequence ID" value="MCL7051030.1"/>
    <property type="molecule type" value="Genomic_DNA"/>
</dbReference>
<keyword evidence="1" id="KW-1133">Transmembrane helix</keyword>
<gene>
    <name evidence="2" type="ORF">MKW94_016369</name>
</gene>
<evidence type="ECO:0000313" key="2">
    <source>
        <dbReference type="EMBL" id="MCL7051030.1"/>
    </source>
</evidence>
<proteinExistence type="predicted"/>
<accession>A0AA42B4F3</accession>
<keyword evidence="1" id="KW-0812">Transmembrane</keyword>
<comment type="caution">
    <text evidence="2">The sequence shown here is derived from an EMBL/GenBank/DDBJ whole genome shotgun (WGS) entry which is preliminary data.</text>
</comment>
<feature type="transmembrane region" description="Helical" evidence="1">
    <location>
        <begin position="18"/>
        <end position="35"/>
    </location>
</feature>
<keyword evidence="3" id="KW-1185">Reference proteome</keyword>
<sequence length="95" mass="10512">MAEVIGGSSSVKYHSRRLYNLYVFVVLLIIGYGFFDLALSQRLPDVEVEALTEIAKTLKKHDWDFAKSDPCNTTATDVTCTCTFSGNTVCHVTGM</sequence>
<dbReference type="AlphaFoldDB" id="A0AA42B4F3"/>
<evidence type="ECO:0000313" key="3">
    <source>
        <dbReference type="Proteomes" id="UP001177140"/>
    </source>
</evidence>
<protein>
    <submittedName>
        <fullName evidence="2">Uncharacterized protein</fullName>
    </submittedName>
</protein>
<dbReference type="Proteomes" id="UP001177140">
    <property type="component" value="Unassembled WGS sequence"/>
</dbReference>
<keyword evidence="1" id="KW-0472">Membrane</keyword>
<evidence type="ECO:0000256" key="1">
    <source>
        <dbReference type="SAM" id="Phobius"/>
    </source>
</evidence>
<reference evidence="2" key="1">
    <citation type="submission" date="2022-03" db="EMBL/GenBank/DDBJ databases">
        <title>A functionally conserved STORR gene fusion in Papaver species that diverged 16.8 million years ago.</title>
        <authorList>
            <person name="Catania T."/>
        </authorList>
    </citation>
    <scope>NUCLEOTIDE SEQUENCE</scope>
    <source>
        <strain evidence="2">S-191538</strain>
    </source>
</reference>
<name>A0AA42B4F3_PAPNU</name>
<organism evidence="2 3">
    <name type="scientific">Papaver nudicaule</name>
    <name type="common">Iceland poppy</name>
    <dbReference type="NCBI Taxonomy" id="74823"/>
    <lineage>
        <taxon>Eukaryota</taxon>
        <taxon>Viridiplantae</taxon>
        <taxon>Streptophyta</taxon>
        <taxon>Embryophyta</taxon>
        <taxon>Tracheophyta</taxon>
        <taxon>Spermatophyta</taxon>
        <taxon>Magnoliopsida</taxon>
        <taxon>Ranunculales</taxon>
        <taxon>Papaveraceae</taxon>
        <taxon>Papaveroideae</taxon>
        <taxon>Papaver</taxon>
    </lineage>
</organism>